<feature type="transmembrane region" description="Helical" evidence="1">
    <location>
        <begin position="59"/>
        <end position="80"/>
    </location>
</feature>
<comment type="caution">
    <text evidence="2">The sequence shown here is derived from an EMBL/GenBank/DDBJ whole genome shotgun (WGS) entry which is preliminary data.</text>
</comment>
<name>A0AAD8L8U9_TARER</name>
<reference evidence="2" key="1">
    <citation type="journal article" date="2023" name="bioRxiv">
        <title>Improved chromosome-level genome assembly for marigold (Tagetes erecta).</title>
        <authorList>
            <person name="Jiang F."/>
            <person name="Yuan L."/>
            <person name="Wang S."/>
            <person name="Wang H."/>
            <person name="Xu D."/>
            <person name="Wang A."/>
            <person name="Fan W."/>
        </authorList>
    </citation>
    <scope>NUCLEOTIDE SEQUENCE</scope>
    <source>
        <strain evidence="2">WSJ</strain>
        <tissue evidence="2">Leaf</tissue>
    </source>
</reference>
<protein>
    <submittedName>
        <fullName evidence="2">Uncharacterized protein</fullName>
    </submittedName>
</protein>
<organism evidence="2 3">
    <name type="scientific">Tagetes erecta</name>
    <name type="common">African marigold</name>
    <dbReference type="NCBI Taxonomy" id="13708"/>
    <lineage>
        <taxon>Eukaryota</taxon>
        <taxon>Viridiplantae</taxon>
        <taxon>Streptophyta</taxon>
        <taxon>Embryophyta</taxon>
        <taxon>Tracheophyta</taxon>
        <taxon>Spermatophyta</taxon>
        <taxon>Magnoliopsida</taxon>
        <taxon>eudicotyledons</taxon>
        <taxon>Gunneridae</taxon>
        <taxon>Pentapetalae</taxon>
        <taxon>asterids</taxon>
        <taxon>campanulids</taxon>
        <taxon>Asterales</taxon>
        <taxon>Asteraceae</taxon>
        <taxon>Asteroideae</taxon>
        <taxon>Heliantheae alliance</taxon>
        <taxon>Tageteae</taxon>
        <taxon>Tagetes</taxon>
    </lineage>
</organism>
<gene>
    <name evidence="2" type="ORF">QVD17_00471</name>
</gene>
<evidence type="ECO:0000256" key="1">
    <source>
        <dbReference type="SAM" id="Phobius"/>
    </source>
</evidence>
<keyword evidence="1" id="KW-1133">Transmembrane helix</keyword>
<dbReference type="Proteomes" id="UP001229421">
    <property type="component" value="Unassembled WGS sequence"/>
</dbReference>
<evidence type="ECO:0000313" key="3">
    <source>
        <dbReference type="Proteomes" id="UP001229421"/>
    </source>
</evidence>
<accession>A0AAD8L8U9</accession>
<sequence>MACSGRSCADPVAEPAPKFRAVARATPALHMAPPLCRSQSGSSLSKVSPAPFLSLKPQLLSLSLYIYIYTYMYVCMYVCIDL</sequence>
<evidence type="ECO:0000313" key="2">
    <source>
        <dbReference type="EMBL" id="KAK1434721.1"/>
    </source>
</evidence>
<keyword evidence="1" id="KW-0472">Membrane</keyword>
<keyword evidence="1" id="KW-0812">Transmembrane</keyword>
<keyword evidence="3" id="KW-1185">Reference proteome</keyword>
<dbReference type="EMBL" id="JAUHHV010000001">
    <property type="protein sequence ID" value="KAK1434721.1"/>
    <property type="molecule type" value="Genomic_DNA"/>
</dbReference>
<dbReference type="AlphaFoldDB" id="A0AAD8L8U9"/>
<proteinExistence type="predicted"/>